<gene>
    <name evidence="7" type="ORF">R3W88_001015</name>
</gene>
<keyword evidence="2" id="KW-0378">Hydrolase</keyword>
<organism evidence="7 8">
    <name type="scientific">Solanum pinnatisectum</name>
    <name type="common">tansyleaf nightshade</name>
    <dbReference type="NCBI Taxonomy" id="50273"/>
    <lineage>
        <taxon>Eukaryota</taxon>
        <taxon>Viridiplantae</taxon>
        <taxon>Streptophyta</taxon>
        <taxon>Embryophyta</taxon>
        <taxon>Tracheophyta</taxon>
        <taxon>Spermatophyta</taxon>
        <taxon>Magnoliopsida</taxon>
        <taxon>eudicotyledons</taxon>
        <taxon>Gunneridae</taxon>
        <taxon>Pentapetalae</taxon>
        <taxon>asterids</taxon>
        <taxon>lamiids</taxon>
        <taxon>Solanales</taxon>
        <taxon>Solanaceae</taxon>
        <taxon>Solanoideae</taxon>
        <taxon>Solaneae</taxon>
        <taxon>Solanum</taxon>
    </lineage>
</organism>
<dbReference type="GO" id="GO:0030599">
    <property type="term" value="F:pectinesterase activity"/>
    <property type="evidence" value="ECO:0007669"/>
    <property type="project" value="UniProtKB-EC"/>
</dbReference>
<accession>A0AAV9MH74</accession>
<dbReference type="Proteomes" id="UP001311915">
    <property type="component" value="Unassembled WGS sequence"/>
</dbReference>
<comment type="caution">
    <text evidence="7">The sequence shown here is derived from an EMBL/GenBank/DDBJ whole genome shotgun (WGS) entry which is preliminary data.</text>
</comment>
<keyword evidence="3" id="KW-0063">Aspartyl esterase</keyword>
<dbReference type="EMBL" id="JAWPEI010000001">
    <property type="protein sequence ID" value="KAK4737318.1"/>
    <property type="molecule type" value="Genomic_DNA"/>
</dbReference>
<proteinExistence type="predicted"/>
<evidence type="ECO:0000256" key="5">
    <source>
        <dbReference type="ARBA" id="ARBA00047928"/>
    </source>
</evidence>
<comment type="catalytic activity">
    <reaction evidence="5">
        <text>[(1-&gt;4)-alpha-D-galacturonosyl methyl ester](n) + n H2O = [(1-&gt;4)-alpha-D-galacturonosyl](n) + n methanol + n H(+)</text>
        <dbReference type="Rhea" id="RHEA:22380"/>
        <dbReference type="Rhea" id="RHEA-COMP:14570"/>
        <dbReference type="Rhea" id="RHEA-COMP:14573"/>
        <dbReference type="ChEBI" id="CHEBI:15377"/>
        <dbReference type="ChEBI" id="CHEBI:15378"/>
        <dbReference type="ChEBI" id="CHEBI:17790"/>
        <dbReference type="ChEBI" id="CHEBI:140522"/>
        <dbReference type="ChEBI" id="CHEBI:140523"/>
        <dbReference type="EC" id="3.1.1.11"/>
    </reaction>
</comment>
<evidence type="ECO:0000256" key="1">
    <source>
        <dbReference type="ARBA" id="ARBA00005184"/>
    </source>
</evidence>
<sequence>MESYISNLIDPRGWVEWIESANKFVSRWPYYLEYKNRRLGAVTKGCVTWASVTSDPNVASKFMVRKFINGDQWILVNIPHYLDLS</sequence>
<dbReference type="InterPro" id="IPR012334">
    <property type="entry name" value="Pectin_lyas_fold"/>
</dbReference>
<evidence type="ECO:0000256" key="3">
    <source>
        <dbReference type="ARBA" id="ARBA00023085"/>
    </source>
</evidence>
<keyword evidence="4" id="KW-0961">Cell wall biogenesis/degradation</keyword>
<dbReference type="Gene3D" id="2.160.20.10">
    <property type="entry name" value="Single-stranded right-handed beta-helix, Pectin lyase-like"/>
    <property type="match status" value="1"/>
</dbReference>
<evidence type="ECO:0000313" key="7">
    <source>
        <dbReference type="EMBL" id="KAK4737318.1"/>
    </source>
</evidence>
<comment type="pathway">
    <text evidence="1">Glycan metabolism; pectin degradation; 2-dehydro-3-deoxy-D-gluconate from pectin: step 1/5.</text>
</comment>
<dbReference type="GO" id="GO:0042545">
    <property type="term" value="P:cell wall modification"/>
    <property type="evidence" value="ECO:0007669"/>
    <property type="project" value="InterPro"/>
</dbReference>
<evidence type="ECO:0000256" key="4">
    <source>
        <dbReference type="ARBA" id="ARBA00023316"/>
    </source>
</evidence>
<dbReference type="Pfam" id="PF01095">
    <property type="entry name" value="Pectinesterase"/>
    <property type="match status" value="1"/>
</dbReference>
<evidence type="ECO:0000313" key="8">
    <source>
        <dbReference type="Proteomes" id="UP001311915"/>
    </source>
</evidence>
<feature type="domain" description="Pectinesterase catalytic" evidence="6">
    <location>
        <begin position="1"/>
        <end position="71"/>
    </location>
</feature>
<dbReference type="InterPro" id="IPR011050">
    <property type="entry name" value="Pectin_lyase_fold/virulence"/>
</dbReference>
<reference evidence="7 8" key="1">
    <citation type="submission" date="2023-10" db="EMBL/GenBank/DDBJ databases">
        <title>Genome-Wide Identification Analysis in wild type Solanum Pinnatisectum Reveals Some Genes Defensing Phytophthora Infestans.</title>
        <authorList>
            <person name="Sun C."/>
        </authorList>
    </citation>
    <scope>NUCLEOTIDE SEQUENCE [LARGE SCALE GENOMIC DNA]</scope>
    <source>
        <strain evidence="7">LQN</strain>
        <tissue evidence="7">Leaf</tissue>
    </source>
</reference>
<dbReference type="SUPFAM" id="SSF51126">
    <property type="entry name" value="Pectin lyase-like"/>
    <property type="match status" value="1"/>
</dbReference>
<protein>
    <recommendedName>
        <fullName evidence="6">Pectinesterase catalytic domain-containing protein</fullName>
    </recommendedName>
</protein>
<name>A0AAV9MH74_9SOLN</name>
<dbReference type="InterPro" id="IPR000070">
    <property type="entry name" value="Pectinesterase_cat"/>
</dbReference>
<evidence type="ECO:0000259" key="6">
    <source>
        <dbReference type="Pfam" id="PF01095"/>
    </source>
</evidence>
<evidence type="ECO:0000256" key="2">
    <source>
        <dbReference type="ARBA" id="ARBA00022801"/>
    </source>
</evidence>
<dbReference type="AlphaFoldDB" id="A0AAV9MH74"/>
<keyword evidence="8" id="KW-1185">Reference proteome</keyword>
<dbReference type="PANTHER" id="PTHR31707">
    <property type="entry name" value="PECTINESTERASE"/>
    <property type="match status" value="1"/>
</dbReference>